<name>A0A6L6M252_9FIRM</name>
<dbReference type="GO" id="GO:0017057">
    <property type="term" value="F:6-phosphogluconolactonase activity"/>
    <property type="evidence" value="ECO:0007669"/>
    <property type="project" value="TreeGrafter"/>
</dbReference>
<sequence>MSESRQVWIGTSGRQKIHVLEQKEGRWCTIAEGGPDCASFLIPGPDGLVIAAVEADDFEGTPGGGIALCKLQKRKIEVCSKIKGLSRGICHVAMSPAKRMIFAASYPEGTVDVLTLDAENQLSIVKRIQRTGAGPHPKQETSHAHCCVLTPNEKILYVCDLGADEIARYDVESLQELDPIKTPPASGPRHLILNQNNSILYVVCELSNEILIMDTQSGILLQRIDCVLHSGEFCALSSIRFLLEDRLLVGCRGQNGFWVLEIEPTGLLKNPKFFMTEKIFPWDVAPIERTYLAAAFTKSNCVQFGRFIQNKWVVEQTYPIKTPTCILTLPSSS</sequence>
<dbReference type="SUPFAM" id="SSF51004">
    <property type="entry name" value="C-terminal (heme d1) domain of cytochrome cd1-nitrite reductase"/>
    <property type="match status" value="1"/>
</dbReference>
<comment type="caution">
    <text evidence="2">The sequence shown here is derived from an EMBL/GenBank/DDBJ whole genome shotgun (WGS) entry which is preliminary data.</text>
</comment>
<organism evidence="2 3">
    <name type="scientific">Ruthenibacterium lactatiformans</name>
    <dbReference type="NCBI Taxonomy" id="1550024"/>
    <lineage>
        <taxon>Bacteria</taxon>
        <taxon>Bacillati</taxon>
        <taxon>Bacillota</taxon>
        <taxon>Clostridia</taxon>
        <taxon>Eubacteriales</taxon>
        <taxon>Oscillospiraceae</taxon>
        <taxon>Ruthenibacterium</taxon>
    </lineage>
</organism>
<dbReference type="InterPro" id="IPR011048">
    <property type="entry name" value="Haem_d1_sf"/>
</dbReference>
<protein>
    <submittedName>
        <fullName evidence="2">Beta-propeller fold lactonase family protein</fullName>
    </submittedName>
</protein>
<dbReference type="InterPro" id="IPR015943">
    <property type="entry name" value="WD40/YVTN_repeat-like_dom_sf"/>
</dbReference>
<comment type="similarity">
    <text evidence="1">Belongs to the cycloisomerase 2 family.</text>
</comment>
<proteinExistence type="inferred from homology"/>
<dbReference type="RefSeq" id="WP_172726440.1">
    <property type="nucleotide sequence ID" value="NZ_JAFHCG010000069.1"/>
</dbReference>
<dbReference type="Pfam" id="PF10282">
    <property type="entry name" value="Lactonase"/>
    <property type="match status" value="1"/>
</dbReference>
<evidence type="ECO:0000313" key="3">
    <source>
        <dbReference type="Proteomes" id="UP000472755"/>
    </source>
</evidence>
<evidence type="ECO:0000256" key="1">
    <source>
        <dbReference type="ARBA" id="ARBA00005564"/>
    </source>
</evidence>
<evidence type="ECO:0000313" key="2">
    <source>
        <dbReference type="EMBL" id="MTS29381.1"/>
    </source>
</evidence>
<dbReference type="Gene3D" id="2.130.10.10">
    <property type="entry name" value="YVTN repeat-like/Quinoprotein amine dehydrogenase"/>
    <property type="match status" value="1"/>
</dbReference>
<dbReference type="InterPro" id="IPR019405">
    <property type="entry name" value="Lactonase_7-beta_prop"/>
</dbReference>
<dbReference type="PANTHER" id="PTHR30344">
    <property type="entry name" value="6-PHOSPHOGLUCONOLACTONASE-RELATED"/>
    <property type="match status" value="1"/>
</dbReference>
<dbReference type="PANTHER" id="PTHR30344:SF1">
    <property type="entry name" value="6-PHOSPHOGLUCONOLACTONASE"/>
    <property type="match status" value="1"/>
</dbReference>
<dbReference type="AlphaFoldDB" id="A0A6L6M252"/>
<dbReference type="EMBL" id="WMZU01000078">
    <property type="protein sequence ID" value="MTS29381.1"/>
    <property type="molecule type" value="Genomic_DNA"/>
</dbReference>
<reference evidence="2 3" key="1">
    <citation type="journal article" date="2019" name="Nat. Med.">
        <title>A library of human gut bacterial isolates paired with longitudinal multiomics data enables mechanistic microbiome research.</title>
        <authorList>
            <person name="Poyet M."/>
            <person name="Groussin M."/>
            <person name="Gibbons S.M."/>
            <person name="Avila-Pacheco J."/>
            <person name="Jiang X."/>
            <person name="Kearney S.M."/>
            <person name="Perrotta A.R."/>
            <person name="Berdy B."/>
            <person name="Zhao S."/>
            <person name="Lieberman T.D."/>
            <person name="Swanson P.K."/>
            <person name="Smith M."/>
            <person name="Roesemann S."/>
            <person name="Alexander J.E."/>
            <person name="Rich S.A."/>
            <person name="Livny J."/>
            <person name="Vlamakis H."/>
            <person name="Clish C."/>
            <person name="Bullock K."/>
            <person name="Deik A."/>
            <person name="Scott J."/>
            <person name="Pierce K.A."/>
            <person name="Xavier R.J."/>
            <person name="Alm E.J."/>
        </authorList>
    </citation>
    <scope>NUCLEOTIDE SEQUENCE [LARGE SCALE GENOMIC DNA]</scope>
    <source>
        <strain evidence="2 3">BIOML-A4</strain>
    </source>
</reference>
<dbReference type="InterPro" id="IPR050282">
    <property type="entry name" value="Cycloisomerase_2"/>
</dbReference>
<dbReference type="Proteomes" id="UP000472755">
    <property type="component" value="Unassembled WGS sequence"/>
</dbReference>
<gene>
    <name evidence="2" type="ORF">GMD59_19245</name>
</gene>
<accession>A0A6L6M252</accession>